<dbReference type="InterPro" id="IPR008979">
    <property type="entry name" value="Galactose-bd-like_sf"/>
</dbReference>
<comment type="caution">
    <text evidence="10">The sequence shown here is derived from an EMBL/GenBank/DDBJ whole genome shotgun (WGS) entry which is preliminary data.</text>
</comment>
<dbReference type="EMBL" id="RQGG01000032">
    <property type="protein sequence ID" value="TGL51666.1"/>
    <property type="molecule type" value="Genomic_DNA"/>
</dbReference>
<comment type="similarity">
    <text evidence="1">Belongs to the peptidase S8 family. Furin subfamily.</text>
</comment>
<keyword evidence="11" id="KW-1185">Reference proteome</keyword>
<dbReference type="CDD" id="cd04059">
    <property type="entry name" value="Peptidases_S8_Protein_convertases_Kexins_Furin-like"/>
    <property type="match status" value="1"/>
</dbReference>
<keyword evidence="3" id="KW-0732">Signal</keyword>
<dbReference type="PROSITE" id="PS00137">
    <property type="entry name" value="SUBTILASE_HIS"/>
    <property type="match status" value="1"/>
</dbReference>
<dbReference type="PRINTS" id="PR00723">
    <property type="entry name" value="SUBTILISIN"/>
</dbReference>
<dbReference type="SUPFAM" id="SSF49785">
    <property type="entry name" value="Galactose-binding domain-like"/>
    <property type="match status" value="1"/>
</dbReference>
<dbReference type="Pfam" id="PF00082">
    <property type="entry name" value="Peptidase_S8"/>
    <property type="match status" value="1"/>
</dbReference>
<dbReference type="InterPro" id="IPR036852">
    <property type="entry name" value="Peptidase_S8/S53_dom_sf"/>
</dbReference>
<keyword evidence="5 8" id="KW-0720">Serine protease</keyword>
<name>A0A4R9JQ67_9LEPT</name>
<organism evidence="10 11">
    <name type="scientific">Leptospira kemamanensis</name>
    <dbReference type="NCBI Taxonomy" id="2484942"/>
    <lineage>
        <taxon>Bacteria</taxon>
        <taxon>Pseudomonadati</taxon>
        <taxon>Spirochaetota</taxon>
        <taxon>Spirochaetia</taxon>
        <taxon>Leptospirales</taxon>
        <taxon>Leptospiraceae</taxon>
        <taxon>Leptospira</taxon>
    </lineage>
</organism>
<dbReference type="SUPFAM" id="SSF52743">
    <property type="entry name" value="Subtilisin-like"/>
    <property type="match status" value="1"/>
</dbReference>
<proteinExistence type="inferred from homology"/>
<dbReference type="PANTHER" id="PTHR42884:SF14">
    <property type="entry name" value="NEUROENDOCRINE CONVERTASE 1"/>
    <property type="match status" value="1"/>
</dbReference>
<dbReference type="InterPro" id="IPR015500">
    <property type="entry name" value="Peptidase_S8_subtilisin-rel"/>
</dbReference>
<dbReference type="GO" id="GO:0016020">
    <property type="term" value="C:membrane"/>
    <property type="evidence" value="ECO:0007669"/>
    <property type="project" value="TreeGrafter"/>
</dbReference>
<dbReference type="GO" id="GO:0004252">
    <property type="term" value="F:serine-type endopeptidase activity"/>
    <property type="evidence" value="ECO:0007669"/>
    <property type="project" value="UniProtKB-UniRule"/>
</dbReference>
<feature type="active site" description="Charge relay system" evidence="7 8">
    <location>
        <position position="142"/>
    </location>
</feature>
<dbReference type="OrthoDB" id="9790784at2"/>
<keyword evidence="6" id="KW-0106">Calcium</keyword>
<keyword evidence="2 8" id="KW-0645">Protease</keyword>
<dbReference type="InterPro" id="IPR002884">
    <property type="entry name" value="P_dom"/>
</dbReference>
<feature type="domain" description="P/Homo B" evidence="9">
    <location>
        <begin position="421"/>
        <end position="563"/>
    </location>
</feature>
<dbReference type="InterPro" id="IPR023827">
    <property type="entry name" value="Peptidase_S8_Asp-AS"/>
</dbReference>
<dbReference type="Proteomes" id="UP000297609">
    <property type="component" value="Unassembled WGS sequence"/>
</dbReference>
<dbReference type="PROSITE" id="PS00136">
    <property type="entry name" value="SUBTILASE_ASP"/>
    <property type="match status" value="1"/>
</dbReference>
<dbReference type="PROSITE" id="PS51829">
    <property type="entry name" value="P_HOMO_B"/>
    <property type="match status" value="1"/>
</dbReference>
<evidence type="ECO:0000313" key="10">
    <source>
        <dbReference type="EMBL" id="TGL51666.1"/>
    </source>
</evidence>
<gene>
    <name evidence="10" type="ORF">EHQ59_12330</name>
</gene>
<evidence type="ECO:0000313" key="11">
    <source>
        <dbReference type="Proteomes" id="UP000297609"/>
    </source>
</evidence>
<evidence type="ECO:0000256" key="6">
    <source>
        <dbReference type="ARBA" id="ARBA00022837"/>
    </source>
</evidence>
<dbReference type="InterPro" id="IPR023828">
    <property type="entry name" value="Peptidase_S8_Ser-AS"/>
</dbReference>
<evidence type="ECO:0000256" key="3">
    <source>
        <dbReference type="ARBA" id="ARBA00022729"/>
    </source>
</evidence>
<dbReference type="RefSeq" id="WP_135619937.1">
    <property type="nucleotide sequence ID" value="NZ_RQGG01000032.1"/>
</dbReference>
<evidence type="ECO:0000256" key="5">
    <source>
        <dbReference type="ARBA" id="ARBA00022825"/>
    </source>
</evidence>
<dbReference type="Gene3D" id="2.60.120.260">
    <property type="entry name" value="Galactose-binding domain-like"/>
    <property type="match status" value="1"/>
</dbReference>
<dbReference type="InterPro" id="IPR022398">
    <property type="entry name" value="Peptidase_S8_His-AS"/>
</dbReference>
<evidence type="ECO:0000256" key="1">
    <source>
        <dbReference type="ARBA" id="ARBA00005325"/>
    </source>
</evidence>
<dbReference type="PROSITE" id="PS51892">
    <property type="entry name" value="SUBTILASE"/>
    <property type="match status" value="1"/>
</dbReference>
<dbReference type="PROSITE" id="PS00138">
    <property type="entry name" value="SUBTILASE_SER"/>
    <property type="match status" value="1"/>
</dbReference>
<sequence>MTRKRWISAFLLVALLFLSHCVPRKKNDLVSDDFLFLYLLNSILNARELDCTFSPTSSDALYNDQWHLFNYGQFGGIAGEDANVQSVWNQGYSGNQVIVSVVDDGIDLTHEDLKDNISISTKGLNLFNNTLFPSHAYSSSFHGSAVGGVIGARGGNGIGVRGAAPCSKLVGVNLLEKSTIYTSDEYRAMVNESGKVFISNNSWGSPDTYGWLWPSSSLWQQGINEGISLGRGGKGTVYLWAAGNGANGATVSSPLLVDNANYDGQANYFGVMAIGGIGQNGQKASYSEEGANLWAVAHTQGNDASAYTTAITTTDAAGVFGMNAGGTSGDYTFANYTRRFNGTSSATPLAAGVVALLLSKYPNLTWRDVRELVAYSARQNDISDGDWVTNGAGLHVNHKYGFGAVDAEQLLLAASSWTPITTPQRIEDMGSIPYGDAIPDNNITGVTVNYPVSSSISYIEYVDVEITTNHIYFPELGIVVTSPNGNTASVLAEPHACANPSTNSGCTFGNTSIATMTGSSTYRFGIARSLGENPNGVWTIRVYDDGVGDTGTIQSVRMKIYGR</sequence>
<dbReference type="GO" id="GO:0012505">
    <property type="term" value="C:endomembrane system"/>
    <property type="evidence" value="ECO:0007669"/>
    <property type="project" value="UniProtKB-ARBA"/>
</dbReference>
<dbReference type="InterPro" id="IPR000209">
    <property type="entry name" value="Peptidase_S8/S53_dom"/>
</dbReference>
<feature type="active site" description="Charge relay system" evidence="7 8">
    <location>
        <position position="344"/>
    </location>
</feature>
<dbReference type="Gene3D" id="3.40.50.200">
    <property type="entry name" value="Peptidase S8/S53 domain"/>
    <property type="match status" value="1"/>
</dbReference>
<dbReference type="PANTHER" id="PTHR42884">
    <property type="entry name" value="PROPROTEIN CONVERTASE SUBTILISIN/KEXIN-RELATED"/>
    <property type="match status" value="1"/>
</dbReference>
<feature type="active site" description="Charge relay system" evidence="7 8">
    <location>
        <position position="103"/>
    </location>
</feature>
<dbReference type="InterPro" id="IPR034182">
    <property type="entry name" value="Kexin/furin"/>
</dbReference>
<accession>A0A4R9JQ67</accession>
<dbReference type="GO" id="GO:0016485">
    <property type="term" value="P:protein processing"/>
    <property type="evidence" value="ECO:0007669"/>
    <property type="project" value="TreeGrafter"/>
</dbReference>
<evidence type="ECO:0000259" key="9">
    <source>
        <dbReference type="PROSITE" id="PS51829"/>
    </source>
</evidence>
<protein>
    <submittedName>
        <fullName evidence="10">Serine protease</fullName>
    </submittedName>
</protein>
<evidence type="ECO:0000256" key="7">
    <source>
        <dbReference type="PIRSR" id="PIRSR615500-1"/>
    </source>
</evidence>
<evidence type="ECO:0000256" key="4">
    <source>
        <dbReference type="ARBA" id="ARBA00022801"/>
    </source>
</evidence>
<evidence type="ECO:0000256" key="2">
    <source>
        <dbReference type="ARBA" id="ARBA00022670"/>
    </source>
</evidence>
<keyword evidence="4 8" id="KW-0378">Hydrolase</keyword>
<dbReference type="Pfam" id="PF01483">
    <property type="entry name" value="P_proprotein"/>
    <property type="match status" value="1"/>
</dbReference>
<dbReference type="GO" id="GO:0005737">
    <property type="term" value="C:cytoplasm"/>
    <property type="evidence" value="ECO:0007669"/>
    <property type="project" value="UniProtKB-ARBA"/>
</dbReference>
<dbReference type="AlphaFoldDB" id="A0A4R9JQ67"/>
<reference evidence="10" key="1">
    <citation type="journal article" date="2019" name="PLoS Negl. Trop. Dis.">
        <title>Revisiting the worldwide diversity of Leptospira species in the environment.</title>
        <authorList>
            <person name="Vincent A.T."/>
            <person name="Schiettekatte O."/>
            <person name="Bourhy P."/>
            <person name="Veyrier F.J."/>
            <person name="Picardeau M."/>
        </authorList>
    </citation>
    <scope>NUCLEOTIDE SEQUENCE [LARGE SCALE GENOMIC DNA]</scope>
    <source>
        <strain evidence="10">201702454</strain>
    </source>
</reference>
<evidence type="ECO:0000256" key="8">
    <source>
        <dbReference type="PROSITE-ProRule" id="PRU01240"/>
    </source>
</evidence>